<accession>A0ABS7DDU5</accession>
<feature type="transmembrane region" description="Helical" evidence="1">
    <location>
        <begin position="40"/>
        <end position="63"/>
    </location>
</feature>
<reference evidence="2 3" key="1">
    <citation type="submission" date="2021-03" db="EMBL/GenBank/DDBJ databases">
        <title>Succinivibrio sp. nov. isolated from feces of cow.</title>
        <authorList>
            <person name="Choi J.-Y."/>
        </authorList>
    </citation>
    <scope>NUCLEOTIDE SEQUENCE [LARGE SCALE GENOMIC DNA]</scope>
    <source>
        <strain evidence="2 3">AGMB01872</strain>
    </source>
</reference>
<evidence type="ECO:0000256" key="1">
    <source>
        <dbReference type="SAM" id="Phobius"/>
    </source>
</evidence>
<name>A0ABS7DDU5_9GAMM</name>
<keyword evidence="1" id="KW-1133">Transmembrane helix</keyword>
<organism evidence="2 3">
    <name type="scientific">Succinivibrio faecicola</name>
    <dbReference type="NCBI Taxonomy" id="2820300"/>
    <lineage>
        <taxon>Bacteria</taxon>
        <taxon>Pseudomonadati</taxon>
        <taxon>Pseudomonadota</taxon>
        <taxon>Gammaproteobacteria</taxon>
        <taxon>Aeromonadales</taxon>
        <taxon>Succinivibrionaceae</taxon>
        <taxon>Succinivibrio</taxon>
    </lineage>
</organism>
<protein>
    <submittedName>
        <fullName evidence="2">Uncharacterized protein</fullName>
    </submittedName>
</protein>
<feature type="transmembrane region" description="Helical" evidence="1">
    <location>
        <begin position="17"/>
        <end position="34"/>
    </location>
</feature>
<keyword evidence="3" id="KW-1185">Reference proteome</keyword>
<keyword evidence="1" id="KW-0472">Membrane</keyword>
<proteinExistence type="predicted"/>
<dbReference type="RefSeq" id="WP_219935978.1">
    <property type="nucleotide sequence ID" value="NZ_JAGFNY010000001.1"/>
</dbReference>
<sequence length="73" mass="8576">MSEEQYVEKTLKYLEKTFKFIITSLTAIVVYLFFNFNWSISVILATIMGVVLVIALICCAFMLKKYLNKLRRL</sequence>
<dbReference type="EMBL" id="JAGFNY010000001">
    <property type="protein sequence ID" value="MBW7569448.1"/>
    <property type="molecule type" value="Genomic_DNA"/>
</dbReference>
<comment type="caution">
    <text evidence="2">The sequence shown here is derived from an EMBL/GenBank/DDBJ whole genome shotgun (WGS) entry which is preliminary data.</text>
</comment>
<dbReference type="Proteomes" id="UP000731465">
    <property type="component" value="Unassembled WGS sequence"/>
</dbReference>
<evidence type="ECO:0000313" key="3">
    <source>
        <dbReference type="Proteomes" id="UP000731465"/>
    </source>
</evidence>
<evidence type="ECO:0000313" key="2">
    <source>
        <dbReference type="EMBL" id="MBW7569448.1"/>
    </source>
</evidence>
<gene>
    <name evidence="2" type="ORF">J5V48_00860</name>
</gene>
<keyword evidence="1" id="KW-0812">Transmembrane</keyword>